<name>A0A1H8EPI6_9BACL</name>
<evidence type="ECO:0000313" key="2">
    <source>
        <dbReference type="EMBL" id="SEN21024.1"/>
    </source>
</evidence>
<dbReference type="STRING" id="1173111.SAMN05444955_10785"/>
<proteinExistence type="predicted"/>
<organism evidence="2 3">
    <name type="scientific">Lihuaxuella thermophila</name>
    <dbReference type="NCBI Taxonomy" id="1173111"/>
    <lineage>
        <taxon>Bacteria</taxon>
        <taxon>Bacillati</taxon>
        <taxon>Bacillota</taxon>
        <taxon>Bacilli</taxon>
        <taxon>Bacillales</taxon>
        <taxon>Thermoactinomycetaceae</taxon>
        <taxon>Lihuaxuella</taxon>
    </lineage>
</organism>
<protein>
    <submittedName>
        <fullName evidence="2">D-serine/D-alanine/glycine transporter</fullName>
    </submittedName>
</protein>
<evidence type="ECO:0000256" key="1">
    <source>
        <dbReference type="SAM" id="Phobius"/>
    </source>
</evidence>
<sequence>MGGDSHLRKDLQAGHVPMFSIGGVIGPGLFMGSGAVIHAAQEKQLDSKFVKKR</sequence>
<gene>
    <name evidence="2" type="ORF">SAMN05444955_10785</name>
</gene>
<keyword evidence="1" id="KW-0812">Transmembrane</keyword>
<keyword evidence="3" id="KW-1185">Reference proteome</keyword>
<keyword evidence="1" id="KW-0472">Membrane</keyword>
<accession>A0A1H8EPI6</accession>
<evidence type="ECO:0000313" key="3">
    <source>
        <dbReference type="Proteomes" id="UP000199695"/>
    </source>
</evidence>
<dbReference type="AlphaFoldDB" id="A0A1H8EPI6"/>
<dbReference type="Proteomes" id="UP000199695">
    <property type="component" value="Unassembled WGS sequence"/>
</dbReference>
<dbReference type="RefSeq" id="WP_170839837.1">
    <property type="nucleotide sequence ID" value="NZ_FOCQ01000007.1"/>
</dbReference>
<reference evidence="2 3" key="1">
    <citation type="submission" date="2016-10" db="EMBL/GenBank/DDBJ databases">
        <authorList>
            <person name="de Groot N.N."/>
        </authorList>
    </citation>
    <scope>NUCLEOTIDE SEQUENCE [LARGE SCALE GENOMIC DNA]</scope>
    <source>
        <strain evidence="2 3">DSM 46701</strain>
    </source>
</reference>
<keyword evidence="1" id="KW-1133">Transmembrane helix</keyword>
<feature type="transmembrane region" description="Helical" evidence="1">
    <location>
        <begin position="20"/>
        <end position="40"/>
    </location>
</feature>
<dbReference type="EMBL" id="FOCQ01000007">
    <property type="protein sequence ID" value="SEN21024.1"/>
    <property type="molecule type" value="Genomic_DNA"/>
</dbReference>